<gene>
    <name evidence="2" type="ORF">KSP39_PZI021299</name>
</gene>
<keyword evidence="3" id="KW-1185">Reference proteome</keyword>
<dbReference type="EMBL" id="JBBWWQ010000019">
    <property type="protein sequence ID" value="KAK8918832.1"/>
    <property type="molecule type" value="Genomic_DNA"/>
</dbReference>
<dbReference type="Proteomes" id="UP001418222">
    <property type="component" value="Unassembled WGS sequence"/>
</dbReference>
<feature type="compositionally biased region" description="Basic and acidic residues" evidence="1">
    <location>
        <begin position="1"/>
        <end position="13"/>
    </location>
</feature>
<sequence length="107" mass="12109">MAGRGEHRDDDQGNSHPSSEFVTRGDFMEFRRSMDEMLQGLLAPRGEYSDNTLLGRRVRASSPESSIRARESFLRVGVVCSRSCRVHEARDELLFWEGRSHPASAVI</sequence>
<dbReference type="AlphaFoldDB" id="A0AAP0AXR8"/>
<accession>A0AAP0AXR8</accession>
<evidence type="ECO:0000313" key="3">
    <source>
        <dbReference type="Proteomes" id="UP001418222"/>
    </source>
</evidence>
<organism evidence="2 3">
    <name type="scientific">Platanthera zijinensis</name>
    <dbReference type="NCBI Taxonomy" id="2320716"/>
    <lineage>
        <taxon>Eukaryota</taxon>
        <taxon>Viridiplantae</taxon>
        <taxon>Streptophyta</taxon>
        <taxon>Embryophyta</taxon>
        <taxon>Tracheophyta</taxon>
        <taxon>Spermatophyta</taxon>
        <taxon>Magnoliopsida</taxon>
        <taxon>Liliopsida</taxon>
        <taxon>Asparagales</taxon>
        <taxon>Orchidaceae</taxon>
        <taxon>Orchidoideae</taxon>
        <taxon>Orchideae</taxon>
        <taxon>Orchidinae</taxon>
        <taxon>Platanthera</taxon>
    </lineage>
</organism>
<evidence type="ECO:0000256" key="1">
    <source>
        <dbReference type="SAM" id="MobiDB-lite"/>
    </source>
</evidence>
<proteinExistence type="predicted"/>
<protein>
    <submittedName>
        <fullName evidence="2">Uncharacterized protein</fullName>
    </submittedName>
</protein>
<reference evidence="2 3" key="1">
    <citation type="journal article" date="2022" name="Nat. Plants">
        <title>Genomes of leafy and leafless Platanthera orchids illuminate the evolution of mycoheterotrophy.</title>
        <authorList>
            <person name="Li M.H."/>
            <person name="Liu K.W."/>
            <person name="Li Z."/>
            <person name="Lu H.C."/>
            <person name="Ye Q.L."/>
            <person name="Zhang D."/>
            <person name="Wang J.Y."/>
            <person name="Li Y.F."/>
            <person name="Zhong Z.M."/>
            <person name="Liu X."/>
            <person name="Yu X."/>
            <person name="Liu D.K."/>
            <person name="Tu X.D."/>
            <person name="Liu B."/>
            <person name="Hao Y."/>
            <person name="Liao X.Y."/>
            <person name="Jiang Y.T."/>
            <person name="Sun W.H."/>
            <person name="Chen J."/>
            <person name="Chen Y.Q."/>
            <person name="Ai Y."/>
            <person name="Zhai J.W."/>
            <person name="Wu S.S."/>
            <person name="Zhou Z."/>
            <person name="Hsiao Y.Y."/>
            <person name="Wu W.L."/>
            <person name="Chen Y.Y."/>
            <person name="Lin Y.F."/>
            <person name="Hsu J.L."/>
            <person name="Li C.Y."/>
            <person name="Wang Z.W."/>
            <person name="Zhao X."/>
            <person name="Zhong W.Y."/>
            <person name="Ma X.K."/>
            <person name="Ma L."/>
            <person name="Huang J."/>
            <person name="Chen G.Z."/>
            <person name="Huang M.Z."/>
            <person name="Huang L."/>
            <person name="Peng D.H."/>
            <person name="Luo Y.B."/>
            <person name="Zou S.Q."/>
            <person name="Chen S.P."/>
            <person name="Lan S."/>
            <person name="Tsai W.C."/>
            <person name="Van de Peer Y."/>
            <person name="Liu Z.J."/>
        </authorList>
    </citation>
    <scope>NUCLEOTIDE SEQUENCE [LARGE SCALE GENOMIC DNA]</scope>
    <source>
        <strain evidence="2">Lor287</strain>
    </source>
</reference>
<name>A0AAP0AXR8_9ASPA</name>
<evidence type="ECO:0000313" key="2">
    <source>
        <dbReference type="EMBL" id="KAK8918832.1"/>
    </source>
</evidence>
<feature type="region of interest" description="Disordered" evidence="1">
    <location>
        <begin position="1"/>
        <end position="22"/>
    </location>
</feature>
<comment type="caution">
    <text evidence="2">The sequence shown here is derived from an EMBL/GenBank/DDBJ whole genome shotgun (WGS) entry which is preliminary data.</text>
</comment>